<dbReference type="AlphaFoldDB" id="A0A109BEU8"/>
<feature type="transmembrane region" description="Helical" evidence="1">
    <location>
        <begin position="34"/>
        <end position="58"/>
    </location>
</feature>
<evidence type="ECO:0000256" key="1">
    <source>
        <dbReference type="SAM" id="Phobius"/>
    </source>
</evidence>
<proteinExistence type="predicted"/>
<name>A0A109BEU8_HYPSL</name>
<protein>
    <submittedName>
        <fullName evidence="2">Uncharacterized protein</fullName>
    </submittedName>
</protein>
<evidence type="ECO:0000313" key="3">
    <source>
        <dbReference type="Proteomes" id="UP000059074"/>
    </source>
</evidence>
<dbReference type="PATRIC" id="fig|121290.4.peg.1281"/>
<keyword evidence="1" id="KW-0472">Membrane</keyword>
<reference evidence="2 3" key="1">
    <citation type="submission" date="2015-10" db="EMBL/GenBank/DDBJ databases">
        <title>Transcriptomic analysis of a linuron degrading triple-species bacterial consortium.</title>
        <authorList>
            <person name="Albers P."/>
        </authorList>
    </citation>
    <scope>NUCLEOTIDE SEQUENCE [LARGE SCALE GENOMIC DNA]</scope>
    <source>
        <strain evidence="2 3">WDL6</strain>
    </source>
</reference>
<keyword evidence="1" id="KW-0812">Transmembrane</keyword>
<accession>A0A109BEU8</accession>
<comment type="caution">
    <text evidence="2">The sequence shown here is derived from an EMBL/GenBank/DDBJ whole genome shotgun (WGS) entry which is preliminary data.</text>
</comment>
<dbReference type="Proteomes" id="UP000059074">
    <property type="component" value="Unassembled WGS sequence"/>
</dbReference>
<dbReference type="EMBL" id="LMTR01000063">
    <property type="protein sequence ID" value="KWT67534.1"/>
    <property type="molecule type" value="Genomic_DNA"/>
</dbReference>
<gene>
    <name evidence="2" type="ORF">APY04_1893</name>
</gene>
<organism evidence="2 3">
    <name type="scientific">Hyphomicrobium sulfonivorans</name>
    <dbReference type="NCBI Taxonomy" id="121290"/>
    <lineage>
        <taxon>Bacteria</taxon>
        <taxon>Pseudomonadati</taxon>
        <taxon>Pseudomonadota</taxon>
        <taxon>Alphaproteobacteria</taxon>
        <taxon>Hyphomicrobiales</taxon>
        <taxon>Hyphomicrobiaceae</taxon>
        <taxon>Hyphomicrobium</taxon>
    </lineage>
</organism>
<keyword evidence="1" id="KW-1133">Transmembrane helix</keyword>
<evidence type="ECO:0000313" key="2">
    <source>
        <dbReference type="EMBL" id="KWT67534.1"/>
    </source>
</evidence>
<sequence>MIVALPTNDQGIVSELVMIAASGEEMLPDMIASIILVGMMLVPILNIFVGVIVGAGIAGVSGAALGLLVALLIMAAEHITVSGVYTTAFLVRPLKRANAILIAQPQPFSVRRNAVVLRNASRNRAVPRFARRLKNEQAPAHALSGMVGVRPSEKSPLSISY</sequence>
<keyword evidence="3" id="KW-1185">Reference proteome</keyword>
<feature type="transmembrane region" description="Helical" evidence="1">
    <location>
        <begin position="64"/>
        <end position="91"/>
    </location>
</feature>